<proteinExistence type="predicted"/>
<dbReference type="RefSeq" id="WP_077282847.1">
    <property type="nucleotide sequence ID" value="NZ_CP016329.1"/>
</dbReference>
<accession>A0ABM6HUZ5</accession>
<evidence type="ECO:0000313" key="4">
    <source>
        <dbReference type="Proteomes" id="UP000188147"/>
    </source>
</evidence>
<evidence type="ECO:0000259" key="2">
    <source>
        <dbReference type="Pfam" id="PF13020"/>
    </source>
</evidence>
<protein>
    <recommendedName>
        <fullName evidence="5">DUF3578 domain-containing protein</fullName>
    </recommendedName>
</protein>
<sequence>MTLRELLEKILNTYLQEKNKPLKDNSLAECLRSGLKDVVSDDLISGSLITKGSPGQGSWAIVPWIGLFDTTMPVSAAKGFDIVYLFSPDMKYVYLSLNQGWTFFKETYGKNAENNISKVSKYWQNTLANRTDRMTVAPIDLTSSLLKKNDMVSGYELSNILSIRYDKDKLPSNAQLLTDLKDMLFCLNEIKSELINEKDIGQSIAYILSLNLSSLFLKKNSIQQIAQKIPEITLHETHLDEKSIVQTGRQVDYPALQKQNTIIGFLGEQTVLNYEKNRLKDYPDLAKKVEHVSQTRGDGLGYDILSFDAYGNPIYIEIKTTTQGKVAPFYISDNELTFASQHPNNYFLYRIYNFNDLVDTNDIEFFKLTGHEMKNVELKPISYLATVNDLNKEK</sequence>
<feature type="domain" description="Protein NO VEIN C-terminal" evidence="2">
    <location>
        <begin position="267"/>
        <end position="356"/>
    </location>
</feature>
<evidence type="ECO:0000313" key="3">
    <source>
        <dbReference type="EMBL" id="AQN80091.1"/>
    </source>
</evidence>
<dbReference type="Gene3D" id="3.30.920.90">
    <property type="match status" value="1"/>
</dbReference>
<reference evidence="3 4" key="1">
    <citation type="submission" date="2016-06" db="EMBL/GenBank/DDBJ databases">
        <authorList>
            <person name="Kim H.J."/>
        </authorList>
    </citation>
    <scope>NUCLEOTIDE SEQUENCE [LARGE SCALE GENOMIC DNA]</scope>
    <source>
        <strain evidence="3 4">KFRI01</strain>
    </source>
</reference>
<gene>
    <name evidence="3" type="ORF">A9176_06900</name>
</gene>
<keyword evidence="4" id="KW-1185">Reference proteome</keyword>
<name>A0ABM6HUZ5_9LACO</name>
<dbReference type="Proteomes" id="UP000188147">
    <property type="component" value="Chromosome"/>
</dbReference>
<dbReference type="Pfam" id="PF13020">
    <property type="entry name" value="NOV_C"/>
    <property type="match status" value="1"/>
</dbReference>
<evidence type="ECO:0008006" key="5">
    <source>
        <dbReference type="Google" id="ProtNLM"/>
    </source>
</evidence>
<feature type="domain" description="Type IV methyl-directed restriction enzyme EcoKMcrB subunit DNA-binding" evidence="1">
    <location>
        <begin position="9"/>
        <end position="191"/>
    </location>
</feature>
<dbReference type="InterPro" id="IPR021961">
    <property type="entry name" value="McrB_DNA-bd"/>
</dbReference>
<dbReference type="InterPro" id="IPR024975">
    <property type="entry name" value="NOV_C"/>
</dbReference>
<dbReference type="Pfam" id="PF12102">
    <property type="entry name" value="MrcB_N"/>
    <property type="match status" value="1"/>
</dbReference>
<organism evidence="3 4">
    <name type="scientific">Leuconostoc garlicum</name>
    <dbReference type="NCBI Taxonomy" id="255248"/>
    <lineage>
        <taxon>Bacteria</taxon>
        <taxon>Bacillati</taxon>
        <taxon>Bacillota</taxon>
        <taxon>Bacilli</taxon>
        <taxon>Lactobacillales</taxon>
        <taxon>Lactobacillaceae</taxon>
        <taxon>Leuconostoc</taxon>
    </lineage>
</organism>
<evidence type="ECO:0000259" key="1">
    <source>
        <dbReference type="Pfam" id="PF12102"/>
    </source>
</evidence>
<dbReference type="EMBL" id="CP016329">
    <property type="protein sequence ID" value="AQN80091.1"/>
    <property type="molecule type" value="Genomic_DNA"/>
</dbReference>